<evidence type="ECO:0000256" key="1">
    <source>
        <dbReference type="ARBA" id="ARBA00006284"/>
    </source>
</evidence>
<dbReference type="Gene3D" id="3.90.1510.10">
    <property type="entry name" value="Glycerate kinase, domain 2"/>
    <property type="match status" value="1"/>
</dbReference>
<dbReference type="Proteomes" id="UP001223586">
    <property type="component" value="Unassembled WGS sequence"/>
</dbReference>
<proteinExistence type="inferred from homology"/>
<dbReference type="Gene3D" id="3.40.50.10350">
    <property type="entry name" value="Glycerate kinase, domain 1"/>
    <property type="match status" value="1"/>
</dbReference>
<gene>
    <name evidence="5" type="ORF">J2S08_001519</name>
</gene>
<evidence type="ECO:0000256" key="2">
    <source>
        <dbReference type="ARBA" id="ARBA00022679"/>
    </source>
</evidence>
<dbReference type="InterPro" id="IPR004381">
    <property type="entry name" value="Glycerate_kinase"/>
</dbReference>
<reference evidence="5 6" key="1">
    <citation type="submission" date="2023-07" db="EMBL/GenBank/DDBJ databases">
        <title>Genomic Encyclopedia of Type Strains, Phase IV (KMG-IV): sequencing the most valuable type-strain genomes for metagenomic binning, comparative biology and taxonomic classification.</title>
        <authorList>
            <person name="Goeker M."/>
        </authorList>
    </citation>
    <scope>NUCLEOTIDE SEQUENCE [LARGE SCALE GENOMIC DNA]</scope>
    <source>
        <strain evidence="5 6">DSM 23837</strain>
    </source>
</reference>
<evidence type="ECO:0000256" key="3">
    <source>
        <dbReference type="ARBA" id="ARBA00022777"/>
    </source>
</evidence>
<protein>
    <submittedName>
        <fullName evidence="5">Glycerate kinase</fullName>
        <ecNumber evidence="5">2.7.1.31</ecNumber>
    </submittedName>
</protein>
<dbReference type="RefSeq" id="WP_307228195.1">
    <property type="nucleotide sequence ID" value="NZ_JAUSTT010000007.1"/>
</dbReference>
<keyword evidence="6" id="KW-1185">Reference proteome</keyword>
<dbReference type="SUPFAM" id="SSF110738">
    <property type="entry name" value="Glycerate kinase I"/>
    <property type="match status" value="1"/>
</dbReference>
<dbReference type="GO" id="GO:0008887">
    <property type="term" value="F:glycerate kinase activity"/>
    <property type="evidence" value="ECO:0007669"/>
    <property type="project" value="UniProtKB-EC"/>
</dbReference>
<sequence length="377" mass="39666">MKIVIAPDSFKESLTAREVAEAIEKGLASIFPEAEIVKIPMADGGEGTVQSLVDATNGKIIEKTVTGPMGTPVNAYFGLLGDGRTAVIEMAAASGLQLVPKEKRNPLYTTTFGTGELMTAALELGASELIIGLGGSATNDGGAGMAQALGVVFFDQYGKTLDMNGDSLIKIAKIDHSQLDRRFQDITIKVACDVNNPLIGVRGAAAVYSPQKGATPEIAKKLDVHLQHYAKMIEVYVKKDVRNFPGAGAAGGLAAGLMAFFSPVMMPGIDIVIEAANVEMYLKDAAFVVTGEGKMDGQTLYGKTPIGIARLAQKHDIPVIGITGSIGENIDVLFDYGFDAVLSIVPGPVTLDKAMANAEDYIVQTMANAARLMKLKI</sequence>
<dbReference type="InterPro" id="IPR018197">
    <property type="entry name" value="Glycerate_kinase_RE-like"/>
</dbReference>
<dbReference type="EMBL" id="JAUSTT010000007">
    <property type="protein sequence ID" value="MDQ0175685.1"/>
    <property type="molecule type" value="Genomic_DNA"/>
</dbReference>
<evidence type="ECO:0000313" key="6">
    <source>
        <dbReference type="Proteomes" id="UP001223586"/>
    </source>
</evidence>
<dbReference type="EC" id="2.7.1.31" evidence="5"/>
<evidence type="ECO:0000313" key="5">
    <source>
        <dbReference type="EMBL" id="MDQ0175685.1"/>
    </source>
</evidence>
<dbReference type="InterPro" id="IPR018193">
    <property type="entry name" value="Glyc_kinase_flavodox-like_fold"/>
</dbReference>
<comment type="similarity">
    <text evidence="1 4">Belongs to the glycerate kinase type-1 family.</text>
</comment>
<dbReference type="InterPro" id="IPR036129">
    <property type="entry name" value="Glycerate_kinase_sf"/>
</dbReference>
<name>A0ABT9WR44_9BACI</name>
<dbReference type="PANTHER" id="PTHR21599">
    <property type="entry name" value="GLYCERATE KINASE"/>
    <property type="match status" value="1"/>
</dbReference>
<keyword evidence="2 4" id="KW-0808">Transferase</keyword>
<keyword evidence="3 4" id="KW-0418">Kinase</keyword>
<accession>A0ABT9WR44</accession>
<dbReference type="Pfam" id="PF02595">
    <property type="entry name" value="Gly_kinase"/>
    <property type="match status" value="1"/>
</dbReference>
<dbReference type="PIRSF" id="PIRSF006078">
    <property type="entry name" value="GlxK"/>
    <property type="match status" value="1"/>
</dbReference>
<evidence type="ECO:0000256" key="4">
    <source>
        <dbReference type="PIRNR" id="PIRNR006078"/>
    </source>
</evidence>
<comment type="caution">
    <text evidence="5">The sequence shown here is derived from an EMBL/GenBank/DDBJ whole genome shotgun (WGS) entry which is preliminary data.</text>
</comment>
<dbReference type="NCBIfam" id="TIGR00045">
    <property type="entry name" value="glycerate kinase"/>
    <property type="match status" value="1"/>
</dbReference>
<organism evidence="5 6">
    <name type="scientific">Bacillus chungangensis</name>
    <dbReference type="NCBI Taxonomy" id="587633"/>
    <lineage>
        <taxon>Bacteria</taxon>
        <taxon>Bacillati</taxon>
        <taxon>Bacillota</taxon>
        <taxon>Bacilli</taxon>
        <taxon>Bacillales</taxon>
        <taxon>Bacillaceae</taxon>
        <taxon>Bacillus</taxon>
    </lineage>
</organism>
<dbReference type="PANTHER" id="PTHR21599:SF0">
    <property type="entry name" value="GLYCERATE KINASE"/>
    <property type="match status" value="1"/>
</dbReference>